<dbReference type="EMBL" id="CP041245">
    <property type="protein sequence ID" value="QLK14084.1"/>
    <property type="molecule type" value="Genomic_DNA"/>
</dbReference>
<name>A0AAE7KLE4_CARRU</name>
<proteinExistence type="predicted"/>
<dbReference type="RefSeq" id="WP_155248820.1">
    <property type="nucleotide sequence ID" value="NZ_CP012411.1"/>
</dbReference>
<dbReference type="Proteomes" id="UP000510930">
    <property type="component" value="Chromosome"/>
</dbReference>
<accession>A0AAE7KLE4</accession>
<dbReference type="AlphaFoldDB" id="A0AAE7KLE4"/>
<sequence>MSINIKFKIKNVKTILIIIKKKKLIFYNFKKSIFFNNLNNKNDIIFYLHNCKKIVFHSIKHFLKINHNSILENKINEIF</sequence>
<evidence type="ECO:0000313" key="2">
    <source>
        <dbReference type="Proteomes" id="UP000510930"/>
    </source>
</evidence>
<gene>
    <name evidence="1" type="ORF">FK493_00645</name>
</gene>
<evidence type="ECO:0000313" key="1">
    <source>
        <dbReference type="EMBL" id="QLK14084.1"/>
    </source>
</evidence>
<reference evidence="1 2" key="1">
    <citation type="submission" date="2019-06" db="EMBL/GenBank/DDBJ databases">
        <authorList>
            <person name="Petrone J.R."/>
            <person name="Munoz-Beristain A."/>
            <person name="Russell J.T."/>
            <person name="Rios-Glusberger P."/>
            <person name="Triplett E.W."/>
        </authorList>
    </citation>
    <scope>NUCLEOTIDE SEQUENCE [LARGE SCALE GENOMIC DNA]</scope>
    <source>
        <strain evidence="1">JRPAMB4</strain>
    </source>
</reference>
<organism evidence="1 2">
    <name type="scientific">Carsonella ruddii</name>
    <dbReference type="NCBI Taxonomy" id="114186"/>
    <lineage>
        <taxon>Bacteria</taxon>
        <taxon>Pseudomonadati</taxon>
        <taxon>Pseudomonadota</taxon>
        <taxon>Gammaproteobacteria</taxon>
        <taxon>Oceanospirillales</taxon>
        <taxon>Halomonadaceae</taxon>
        <taxon>Zymobacter group</taxon>
        <taxon>Candidatus Carsonella</taxon>
    </lineage>
</organism>
<protein>
    <submittedName>
        <fullName evidence="1">Uncharacterized protein</fullName>
    </submittedName>
</protein>